<feature type="region of interest" description="Disordered" evidence="1">
    <location>
        <begin position="510"/>
        <end position="532"/>
    </location>
</feature>
<protein>
    <submittedName>
        <fullName evidence="2">Uncharacterized protein</fullName>
    </submittedName>
</protein>
<feature type="region of interest" description="Disordered" evidence="1">
    <location>
        <begin position="599"/>
        <end position="723"/>
    </location>
</feature>
<accession>A0A1Y1INN5</accession>
<feature type="compositionally biased region" description="Low complexity" evidence="1">
    <location>
        <begin position="87"/>
        <end position="96"/>
    </location>
</feature>
<sequence>MDLTEASTASDVADAIQGELSTDEFRQYVIKQKLDARAFTGMKPERLERFCTYDSDGKPGEKITEGDLAKLENLLERMQDALMPEVSESFQSGSSSARRRGLTQARGKKKSVGSTGSAGGSETFGGSKHARWLPDTLAELSDDIVFQRTSRNDDLVPLIGKGGCEELRRMFGTLKRNFDDELSALSEEAYKAINFAKDPTGLRIREDVCSKTLQETNGGRFRAGGKTFTWPQRLMHETLSAMLTEQRRPNREERRIKGMISWDISREIRKSVGVMQSRRKGDRTLCEGAEIRLWSLCDDGKGGKRPQRVAVGRVQDFNEREVEVELVLVEQVQDDLLDLGGGRTIETVEMQKGSIVSWPNKITAWTPYTELPPQVTSSSKAAASNGTLSQSTRGRSSGVSLKRAVEEEEVTSPATSTRSIKRRRDAPPLPLNLDGDDPIVPERSPAQRAPLREHDPANDNEPSRLARGTTTQAEDPLVELLHGAMQAKSTTEMTRTPSPSPINNDIARQAAAPERGAVPQQVARADDQGRQAPKKNMTIKLLYKEQAIGKGTIRSFDAQELVVQIQKIRKGVTGGVEDADDDRALLRLENLQQGDRVYWPNAVPGSKDRSWQPDDHDAVAGIGPVSKEAPEAGGPKGESGATHVAAADDPAGTLKHVHDDPVIDTPAANDAGNEAPSDLAAKTPRTDQSRGSNPKPPAPPLPPRETHPRAKAKPPGTWRRELHKADCPDPLACTGCSRAAAQRKAGGPGADSSPTLGESQASGGGGGGGGNGDEEEVKKWEEGLTKVRKFNHALIVAVATDASTVDEVRSKLTRASLLSYVESLRICSKQKLRPFDFEGLLGLLAAHFLKEEVVKIEAFKGWDDARIPRKDVVRLKGDRHPIKARKSSAAVHRIRRTI</sequence>
<keyword evidence="3" id="KW-1185">Reference proteome</keyword>
<reference evidence="2 3" key="1">
    <citation type="journal article" date="2014" name="Nat. Commun.">
        <title>Klebsormidium flaccidum genome reveals primary factors for plant terrestrial adaptation.</title>
        <authorList>
            <person name="Hori K."/>
            <person name="Maruyama F."/>
            <person name="Fujisawa T."/>
            <person name="Togashi T."/>
            <person name="Yamamoto N."/>
            <person name="Seo M."/>
            <person name="Sato S."/>
            <person name="Yamada T."/>
            <person name="Mori H."/>
            <person name="Tajima N."/>
            <person name="Moriyama T."/>
            <person name="Ikeuchi M."/>
            <person name="Watanabe M."/>
            <person name="Wada H."/>
            <person name="Kobayashi K."/>
            <person name="Saito M."/>
            <person name="Masuda T."/>
            <person name="Sasaki-Sekimoto Y."/>
            <person name="Mashiguchi K."/>
            <person name="Awai K."/>
            <person name="Shimojima M."/>
            <person name="Masuda S."/>
            <person name="Iwai M."/>
            <person name="Nobusawa T."/>
            <person name="Narise T."/>
            <person name="Kondo S."/>
            <person name="Saito H."/>
            <person name="Sato R."/>
            <person name="Murakawa M."/>
            <person name="Ihara Y."/>
            <person name="Oshima-Yamada Y."/>
            <person name="Ohtaka K."/>
            <person name="Satoh M."/>
            <person name="Sonobe K."/>
            <person name="Ishii M."/>
            <person name="Ohtani R."/>
            <person name="Kanamori-Sato M."/>
            <person name="Honoki R."/>
            <person name="Miyazaki D."/>
            <person name="Mochizuki H."/>
            <person name="Umetsu J."/>
            <person name="Higashi K."/>
            <person name="Shibata D."/>
            <person name="Kamiya Y."/>
            <person name="Sato N."/>
            <person name="Nakamura Y."/>
            <person name="Tabata S."/>
            <person name="Ida S."/>
            <person name="Kurokawa K."/>
            <person name="Ohta H."/>
        </authorList>
    </citation>
    <scope>NUCLEOTIDE SEQUENCE [LARGE SCALE GENOMIC DNA]</scope>
    <source>
        <strain evidence="2 3">NIES-2285</strain>
    </source>
</reference>
<proteinExistence type="predicted"/>
<feature type="region of interest" description="Disordered" evidence="1">
    <location>
        <begin position="373"/>
        <end position="472"/>
    </location>
</feature>
<feature type="region of interest" description="Disordered" evidence="1">
    <location>
        <begin position="742"/>
        <end position="777"/>
    </location>
</feature>
<feature type="compositionally biased region" description="Pro residues" evidence="1">
    <location>
        <begin position="694"/>
        <end position="703"/>
    </location>
</feature>
<dbReference type="EMBL" id="DF237973">
    <property type="protein sequence ID" value="GAQ92480.1"/>
    <property type="molecule type" value="Genomic_DNA"/>
</dbReference>
<feature type="compositionally biased region" description="Polar residues" evidence="1">
    <location>
        <begin position="752"/>
        <end position="761"/>
    </location>
</feature>
<gene>
    <name evidence="2" type="ORF">KFL_010240030</name>
</gene>
<name>A0A1Y1INN5_KLENI</name>
<dbReference type="AlphaFoldDB" id="A0A1Y1INN5"/>
<evidence type="ECO:0000313" key="3">
    <source>
        <dbReference type="Proteomes" id="UP000054558"/>
    </source>
</evidence>
<feature type="compositionally biased region" description="Basic and acidic residues" evidence="1">
    <location>
        <begin position="450"/>
        <end position="464"/>
    </location>
</feature>
<organism evidence="2 3">
    <name type="scientific">Klebsormidium nitens</name>
    <name type="common">Green alga</name>
    <name type="synonym">Ulothrix nitens</name>
    <dbReference type="NCBI Taxonomy" id="105231"/>
    <lineage>
        <taxon>Eukaryota</taxon>
        <taxon>Viridiplantae</taxon>
        <taxon>Streptophyta</taxon>
        <taxon>Klebsormidiophyceae</taxon>
        <taxon>Klebsormidiales</taxon>
        <taxon>Klebsormidiaceae</taxon>
        <taxon>Klebsormidium</taxon>
    </lineage>
</organism>
<feature type="region of interest" description="Disordered" evidence="1">
    <location>
        <begin position="86"/>
        <end position="128"/>
    </location>
</feature>
<feature type="compositionally biased region" description="Gly residues" evidence="1">
    <location>
        <begin position="762"/>
        <end position="771"/>
    </location>
</feature>
<dbReference type="Proteomes" id="UP000054558">
    <property type="component" value="Unassembled WGS sequence"/>
</dbReference>
<feature type="compositionally biased region" description="Basic and acidic residues" evidence="1">
    <location>
        <begin position="606"/>
        <end position="618"/>
    </location>
</feature>
<feature type="compositionally biased region" description="Basic residues" evidence="1">
    <location>
        <begin position="97"/>
        <end position="111"/>
    </location>
</feature>
<evidence type="ECO:0000256" key="1">
    <source>
        <dbReference type="SAM" id="MobiDB-lite"/>
    </source>
</evidence>
<feature type="compositionally biased region" description="Polar residues" evidence="1">
    <location>
        <begin position="374"/>
        <end position="399"/>
    </location>
</feature>
<evidence type="ECO:0000313" key="2">
    <source>
        <dbReference type="EMBL" id="GAQ92480.1"/>
    </source>
</evidence>